<keyword evidence="3" id="KW-1133">Transmembrane helix</keyword>
<dbReference type="GeneID" id="72429846"/>
<dbReference type="Gene3D" id="3.40.50.300">
    <property type="entry name" value="P-loop containing nucleotide triphosphate hydrolases"/>
    <property type="match status" value="1"/>
</dbReference>
<dbReference type="KEGG" id="syc:syc0551_d"/>
<dbReference type="Pfam" id="PF05128">
    <property type="entry name" value="DUF697"/>
    <property type="match status" value="1"/>
</dbReference>
<evidence type="ECO:0000313" key="7">
    <source>
        <dbReference type="Proteomes" id="UP000001175"/>
    </source>
</evidence>
<keyword evidence="2" id="KW-0812">Transmembrane</keyword>
<dbReference type="InterPro" id="IPR021147">
    <property type="entry name" value="DUF697"/>
</dbReference>
<evidence type="ECO:0000313" key="6">
    <source>
        <dbReference type="EMBL" id="BAD78741.1"/>
    </source>
</evidence>
<gene>
    <name evidence="6" type="ordered locus">syc0551_d</name>
</gene>
<evidence type="ECO:0000256" key="3">
    <source>
        <dbReference type="ARBA" id="ARBA00022989"/>
    </source>
</evidence>
<dbReference type="GO" id="GO:0016020">
    <property type="term" value="C:membrane"/>
    <property type="evidence" value="ECO:0007669"/>
    <property type="project" value="UniProtKB-SubCell"/>
</dbReference>
<organism evidence="6 7">
    <name type="scientific">Synechococcus sp. (strain ATCC 27144 / PCC 6301 / SAUG 1402/1)</name>
    <name type="common">Anacystis nidulans</name>
    <dbReference type="NCBI Taxonomy" id="269084"/>
    <lineage>
        <taxon>Bacteria</taxon>
        <taxon>Bacillati</taxon>
        <taxon>Cyanobacteriota</taxon>
        <taxon>Cyanophyceae</taxon>
        <taxon>Synechococcales</taxon>
        <taxon>Synechococcaceae</taxon>
        <taxon>Synechococcus</taxon>
    </lineage>
</organism>
<dbReference type="SUPFAM" id="SSF52540">
    <property type="entry name" value="P-loop containing nucleoside triphosphate hydrolases"/>
    <property type="match status" value="2"/>
</dbReference>
<dbReference type="RefSeq" id="WP_011242863.1">
    <property type="nucleotide sequence ID" value="NC_006576.1"/>
</dbReference>
<reference evidence="6 7" key="1">
    <citation type="journal article" date="2007" name="Photosyn. Res.">
        <title>Complete nucleotide sequence of the freshwater unicellular cyanobacterium Synechococcus elongatus PCC 6301 chromosome: gene content and organization.</title>
        <authorList>
            <person name="Sugita C."/>
            <person name="Ogata K."/>
            <person name="Shikata M."/>
            <person name="Jikuya H."/>
            <person name="Takano J."/>
            <person name="Furumichi M."/>
            <person name="Kanehisa M."/>
            <person name="Omata T."/>
            <person name="Sugiura M."/>
            <person name="Sugita M."/>
        </authorList>
    </citation>
    <scope>NUCLEOTIDE SEQUENCE [LARGE SCALE GENOMIC DNA]</scope>
    <source>
        <strain evidence="7">ATCC 27144 / PCC 6301 / SAUG 1402/1</strain>
    </source>
</reference>
<evidence type="ECO:0008006" key="8">
    <source>
        <dbReference type="Google" id="ProtNLM"/>
    </source>
</evidence>
<dbReference type="InterPro" id="IPR027417">
    <property type="entry name" value="P-loop_NTPase"/>
</dbReference>
<evidence type="ECO:0000256" key="4">
    <source>
        <dbReference type="ARBA" id="ARBA00023136"/>
    </source>
</evidence>
<sequence>MNKMPGSWTTGRMLLIGGALLFATLWLSDRLLTVVSAGGSWLGLAIAGLLLLRWLRSQPPAIAATTTKTPLLTRAIVESRLEALSQQVTELTEEYGQACTDPLPSLRSGLQTRDLKLAVVGAPGVGKTSLVNALARDWQPRFSLELQDTFCLFRNIATAAEAFTLPPDLLSADLILFVIQGDLSASELRCLQSLLPQSNVLVICNSTATAAEAERERRAVAAHLAGLVSPEAIVSVSAIASDRTGIASLLQRLDQWLSSRSLEQHLLQAVDRAINRQQAWLTAQLFEQRRLRAIAAIDRTQWLVAGTVFLNPVPSLDLIATVAANGQMLVEIGGVFQQRFSVEQAKAIALSLGDLLIKLGLVEWSTQTLAGLLKSSGLAYVAGGAVQAISAAYLTRVVGITLIEFHRRHPHLSLETPEARLELSRLLPEVLSQEQRSAVLTGFYRQAKQWLSQQPALPASAS</sequence>
<keyword evidence="4" id="KW-0472">Membrane</keyword>
<dbReference type="EMBL" id="AP008231">
    <property type="protein sequence ID" value="BAD78741.1"/>
    <property type="molecule type" value="Genomic_DNA"/>
</dbReference>
<comment type="subcellular location">
    <subcellularLocation>
        <location evidence="1">Membrane</location>
        <topology evidence="1">Multi-pass membrane protein</topology>
    </subcellularLocation>
</comment>
<dbReference type="AlphaFoldDB" id="A0A0H3K0D8"/>
<evidence type="ECO:0000256" key="1">
    <source>
        <dbReference type="ARBA" id="ARBA00004141"/>
    </source>
</evidence>
<proteinExistence type="predicted"/>
<protein>
    <recommendedName>
        <fullName evidence="8">DUF697 domain-containing protein</fullName>
    </recommendedName>
</protein>
<evidence type="ECO:0000256" key="5">
    <source>
        <dbReference type="SAM" id="Coils"/>
    </source>
</evidence>
<feature type="coiled-coil region" evidence="5">
    <location>
        <begin position="74"/>
        <end position="101"/>
    </location>
</feature>
<keyword evidence="5" id="KW-0175">Coiled coil</keyword>
<accession>A0A0H3K0D8</accession>
<dbReference type="Proteomes" id="UP000001175">
    <property type="component" value="Chromosome"/>
</dbReference>
<evidence type="ECO:0000256" key="2">
    <source>
        <dbReference type="ARBA" id="ARBA00022692"/>
    </source>
</evidence>
<name>A0A0H3K0D8_SYNP6</name>
<dbReference type="eggNOG" id="COG3597">
    <property type="taxonomic scope" value="Bacteria"/>
</dbReference>